<dbReference type="Gene3D" id="3.90.176.10">
    <property type="entry name" value="Toxin ADP-ribosyltransferase, Chain A, domain 1"/>
    <property type="match status" value="1"/>
</dbReference>
<organism evidence="2 3">
    <name type="scientific">Actinoplanes auranticolor</name>
    <dbReference type="NCBI Taxonomy" id="47988"/>
    <lineage>
        <taxon>Bacteria</taxon>
        <taxon>Bacillati</taxon>
        <taxon>Actinomycetota</taxon>
        <taxon>Actinomycetes</taxon>
        <taxon>Micromonosporales</taxon>
        <taxon>Micromonosporaceae</taxon>
        <taxon>Actinoplanes</taxon>
    </lineage>
</organism>
<dbReference type="AlphaFoldDB" id="A0A919SPL3"/>
<accession>A0A919SPL3</accession>
<dbReference type="RefSeq" id="WP_212992431.1">
    <property type="nucleotide sequence ID" value="NZ_BAABEA010000033.1"/>
</dbReference>
<feature type="compositionally biased region" description="Low complexity" evidence="1">
    <location>
        <begin position="488"/>
        <end position="504"/>
    </location>
</feature>
<dbReference type="Proteomes" id="UP000681340">
    <property type="component" value="Unassembled WGS sequence"/>
</dbReference>
<sequence>MRGSGLTATVGRHTVGNALVLHARDRISSEAQALALAVADDPHHDIVVLDLHDDLPAGIWESVAAALPRGRRGIRLMVCGAGQDVSSLAGQWLSDRLARPVVVPYGHLIRGTAGALFVHAEHESGWIRHTPGRGPDWDGKRHPRPAWDGAAATYLPTSAYGVSEPLPGGVWLRDTRDDAAVAEHWQWLTSAVPCQPQAFTVVLGCPGTPPLALDDVARFWHGLGDEGRDFARFVHYGPVRIPEGDHVGQALADVLATQVVCFTGVPVGNPDRPRMHTVTPDGRLGWQVYTRELAYEPRSGPSAKARTPKILSYRAPLVLGEPVAPMVYRYTDDVVVEIVQSGLWIRPPEPARYADLIRARPADPAGHAVIVDDAEPAVVPRLRALADDLVARLDDATRERSMLHLASTVAITTNRPAQPAGGALPDGATYRFTAADLMLHQVAEEIHGPTVALPVLSERKRPGAGPATPIPTVVPPVSGDVPLWQQGPAEPELPSRRAAPARSQQPPPSLTADVAFRVLNSLQSVSTDRGLRFQNDPPPAARGLPGEDGLVAERKWLREELRQEFDAAAGSVSRVLASHAGFHAGEETMTDAVAVRLYLSPVAVGLDAALRGGEPGPHVPFARCVAAGLARLPTHRGIAMLRADLSTADLAAISARRTLTDWGFTNALTEPAAALRGSVDILIWSMTGRRTRLLEFGDGTGVPARVLFRPGTRFKVLETAQRRLLLRELSPEESDRDHVPFDDLAVSSLQRAVERWAVSGSPTAALDPVAAERFSRVPGLAPAPD</sequence>
<evidence type="ECO:0000313" key="3">
    <source>
        <dbReference type="Proteomes" id="UP000681340"/>
    </source>
</evidence>
<protein>
    <recommendedName>
        <fullName evidence="4">ADP-ribosyltransferase exoenzyme</fullName>
    </recommendedName>
</protein>
<gene>
    <name evidence="2" type="ORF">Aau02nite_65510</name>
</gene>
<feature type="region of interest" description="Disordered" evidence="1">
    <location>
        <begin position="461"/>
        <end position="509"/>
    </location>
</feature>
<evidence type="ECO:0000256" key="1">
    <source>
        <dbReference type="SAM" id="MobiDB-lite"/>
    </source>
</evidence>
<name>A0A919SPL3_9ACTN</name>
<evidence type="ECO:0008006" key="4">
    <source>
        <dbReference type="Google" id="ProtNLM"/>
    </source>
</evidence>
<comment type="caution">
    <text evidence="2">The sequence shown here is derived from an EMBL/GenBank/DDBJ whole genome shotgun (WGS) entry which is preliminary data.</text>
</comment>
<proteinExistence type="predicted"/>
<dbReference type="EMBL" id="BOQL01000056">
    <property type="protein sequence ID" value="GIM75351.1"/>
    <property type="molecule type" value="Genomic_DNA"/>
</dbReference>
<evidence type="ECO:0000313" key="2">
    <source>
        <dbReference type="EMBL" id="GIM75351.1"/>
    </source>
</evidence>
<reference evidence="2" key="1">
    <citation type="submission" date="2021-03" db="EMBL/GenBank/DDBJ databases">
        <title>Whole genome shotgun sequence of Actinoplanes auranticolor NBRC 12245.</title>
        <authorList>
            <person name="Komaki H."/>
            <person name="Tamura T."/>
        </authorList>
    </citation>
    <scope>NUCLEOTIDE SEQUENCE</scope>
    <source>
        <strain evidence="2">NBRC 12245</strain>
    </source>
</reference>
<keyword evidence="3" id="KW-1185">Reference proteome</keyword>